<gene>
    <name evidence="2" type="ORF">DCF17_22545</name>
</gene>
<reference evidence="2 3" key="2">
    <citation type="submission" date="2018-06" db="EMBL/GenBank/DDBJ databases">
        <title>Metagenomic assembly of (sub)arctic Cyanobacteria and their associated microbiome from non-axenic cultures.</title>
        <authorList>
            <person name="Baurain D."/>
        </authorList>
    </citation>
    <scope>NUCLEOTIDE SEQUENCE [LARGE SCALE GENOMIC DNA]</scope>
    <source>
        <strain evidence="2">ULC041bin1</strain>
    </source>
</reference>
<dbReference type="EMBL" id="QBMN01000286">
    <property type="protein sequence ID" value="PZO32934.1"/>
    <property type="molecule type" value="Genomic_DNA"/>
</dbReference>
<protein>
    <recommendedName>
        <fullName evidence="1">TIR domain-containing protein</fullName>
    </recommendedName>
</protein>
<dbReference type="InterPro" id="IPR040836">
    <property type="entry name" value="SAVED"/>
</dbReference>
<organism evidence="2 3">
    <name type="scientific">Shackletoniella antarctica</name>
    <dbReference type="NCBI Taxonomy" id="268115"/>
    <lineage>
        <taxon>Bacteria</taxon>
        <taxon>Bacillati</taxon>
        <taxon>Cyanobacteriota</taxon>
        <taxon>Cyanophyceae</taxon>
        <taxon>Oculatellales</taxon>
        <taxon>Oculatellaceae</taxon>
        <taxon>Shackletoniella</taxon>
    </lineage>
</organism>
<feature type="domain" description="TIR" evidence="1">
    <location>
        <begin position="1"/>
        <end position="128"/>
    </location>
</feature>
<dbReference type="PANTHER" id="PTHR16253:SF0">
    <property type="entry name" value="TETRATRICOPEPTIDE REPEAT PROTEIN 22"/>
    <property type="match status" value="1"/>
</dbReference>
<dbReference type="InterPro" id="IPR000157">
    <property type="entry name" value="TIR_dom"/>
</dbReference>
<name>A0A2W4VJL1_9CYAN</name>
<reference evidence="3" key="1">
    <citation type="submission" date="2018-04" db="EMBL/GenBank/DDBJ databases">
        <authorList>
            <person name="Cornet L."/>
        </authorList>
    </citation>
    <scope>NUCLEOTIDE SEQUENCE [LARGE SCALE GENOMIC DNA]</scope>
</reference>
<dbReference type="SUPFAM" id="SSF52200">
    <property type="entry name" value="Toll/Interleukin receptor TIR domain"/>
    <property type="match status" value="1"/>
</dbReference>
<dbReference type="GO" id="GO:0007165">
    <property type="term" value="P:signal transduction"/>
    <property type="evidence" value="ECO:0007669"/>
    <property type="project" value="InterPro"/>
</dbReference>
<dbReference type="Proteomes" id="UP000249081">
    <property type="component" value="Unassembled WGS sequence"/>
</dbReference>
<dbReference type="InterPro" id="IPR035897">
    <property type="entry name" value="Toll_tir_struct_dom_sf"/>
</dbReference>
<dbReference type="SMART" id="SM00255">
    <property type="entry name" value="TIR"/>
    <property type="match status" value="1"/>
</dbReference>
<dbReference type="PANTHER" id="PTHR16253">
    <property type="entry name" value="TETRATRICOPEPTIDE REPEAT PROTEIN 22"/>
    <property type="match status" value="1"/>
</dbReference>
<evidence type="ECO:0000313" key="3">
    <source>
        <dbReference type="Proteomes" id="UP000249081"/>
    </source>
</evidence>
<dbReference type="NCBIfam" id="NF033611">
    <property type="entry name" value="SAVED"/>
    <property type="match status" value="1"/>
</dbReference>
<sequence>METFFVSYTSHDRTWAEWIAWTLEEAGHSVIIQEWDFRPGGNFVLDMQRAIQKSDRTIAVLSPHFLQAKYTQSEWASAFAQDPQSIERKLIPIRVADCKPDGLLKTIAYVDLVGCSQIDATEKLRQMLHDRAKPCQAPAFPGVGNIHQDASIAPDFPGDRNLDTPAPATSLSLGVYGWDGPQTDPPPIVERDWRRYCDRDSRTVPTPDQWESELFADLKQAKQKLAETSTCRAIELSGNRPLTMTLAIGATFPAVAGYQLRLQQMTDNQPALWHLAQPSEARLRVCRQQGTEGDNLIFAINICIATGENHINSAWEEIQEFYADHTDQFTGLVYVEPEAGAGPNAIQSGGDALALALHAKALIRQYRRQYKAQQLHLILACPAGFALSLGQQLNAVGKIMAYERTENGSYQVSVRLRTG</sequence>
<evidence type="ECO:0000313" key="2">
    <source>
        <dbReference type="EMBL" id="PZO32934.1"/>
    </source>
</evidence>
<evidence type="ECO:0000259" key="1">
    <source>
        <dbReference type="PROSITE" id="PS50104"/>
    </source>
</evidence>
<dbReference type="AlphaFoldDB" id="A0A2W4VJL1"/>
<dbReference type="Gene3D" id="3.40.50.10140">
    <property type="entry name" value="Toll/interleukin-1 receptor homology (TIR) domain"/>
    <property type="match status" value="1"/>
</dbReference>
<proteinExistence type="predicted"/>
<comment type="caution">
    <text evidence="2">The sequence shown here is derived from an EMBL/GenBank/DDBJ whole genome shotgun (WGS) entry which is preliminary data.</text>
</comment>
<dbReference type="PROSITE" id="PS50104">
    <property type="entry name" value="TIR"/>
    <property type="match status" value="1"/>
</dbReference>
<dbReference type="Pfam" id="PF13676">
    <property type="entry name" value="TIR_2"/>
    <property type="match status" value="1"/>
</dbReference>
<dbReference type="Pfam" id="PF18145">
    <property type="entry name" value="SAVED"/>
    <property type="match status" value="1"/>
</dbReference>
<accession>A0A2W4VJL1</accession>
<dbReference type="InterPro" id="IPR042342">
    <property type="entry name" value="TTC22"/>
</dbReference>